<protein>
    <submittedName>
        <fullName evidence="10">Macrolide export ATP-binding/permease protein MacB</fullName>
        <ecNumber evidence="10">3.6.3.-</ecNumber>
    </submittedName>
</protein>
<comment type="similarity">
    <text evidence="6">Belongs to the ABC-4 integral membrane protein family.</text>
</comment>
<dbReference type="Pfam" id="PF02687">
    <property type="entry name" value="FtsX"/>
    <property type="match status" value="2"/>
</dbReference>
<reference evidence="10 11" key="1">
    <citation type="submission" date="2016-01" db="EMBL/GenBank/DDBJ databases">
        <authorList>
            <person name="Brown R."/>
        </authorList>
    </citation>
    <scope>NUCLEOTIDE SEQUENCE [LARGE SCALE GENOMIC DNA]</scope>
    <source>
        <strain evidence="10">Sporomusa sphaeroides DSM 2875</strain>
    </source>
</reference>
<keyword evidence="10" id="KW-0067">ATP-binding</keyword>
<keyword evidence="10" id="KW-0378">Hydrolase</keyword>
<evidence type="ECO:0000256" key="7">
    <source>
        <dbReference type="SAM" id="Phobius"/>
    </source>
</evidence>
<sequence length="810" mass="88452">MLRYRLLSPRWCKVWVDLAGNKLRSLLVVLSITVGVFAVGMVYSSYLMFQRDLAGSWGAASPADVGLYADPFDEELIDSIRSLRGVREADGRFNADVRVRTANGEWRYMWLTAIPDYSKQKVNVVRSQSGSWPPGDGDVLLERSSIKELGVSEGSRILVETAAGNKRLLKVTGVVYDPCQIPSLFSGRSYGYIDMDTLEKLDEERRLNQVNLVVEPWVLQGKETAPIEAVGRRAFSKLEQGDTTITWFQVNKPGEHLMQGSISAILLLLAVMGVLSLLLSTFLLINTVTAILTQQVRQLGIMKAIGAQRGQLLRMYLTLVGAYGILALVVAAPLGALAAGALTGFMAGLFNFDSGGLELPPRVLLLEAAVAVGIPLAAALWPVWRGTGLTVREAISDYGIHSVAAGGRFDRYLDIVLAKLKELPRPVVLSLRNTFRRRGRLMLTLLTLTIAGTAFMAVFSVRASLSANLENTLEYYRYDVMLQFTESYRTGRITQEVMRVPGVKAVEVWGFTPGRILRDERKESENAASSEVTVLAPPVGTELIRPVMLAGRWLVPGDESALVVDTTTVNDNPHLTVGAPVVVKIGEHKLRFTVVGIAQGVWEKTCVYAPYDWLSGAIQEAGRARSVQIVAADSAPQAQKILGRAVDEHLKRQGLRVKRVTTVAETKQRIQKGNDILITFLLIMVVLLAVVGALGLAGALGLNVLERTREIGVMRAIGASSLDIGQVFVMEALCIGLISWLAGVVLAVPMAALLEYQVGLLLFHYPLDFHFSFSGVGIWLGVSSLLSLLASLLPAWNAARMSVREVLNYE</sequence>
<dbReference type="InterPro" id="IPR050250">
    <property type="entry name" value="Macrolide_Exporter_MacB"/>
</dbReference>
<feature type="transmembrane region" description="Helical" evidence="7">
    <location>
        <begin position="726"/>
        <end position="751"/>
    </location>
</feature>
<dbReference type="GO" id="GO:0016787">
    <property type="term" value="F:hydrolase activity"/>
    <property type="evidence" value="ECO:0007669"/>
    <property type="project" value="UniProtKB-KW"/>
</dbReference>
<organism evidence="10 11">
    <name type="scientific">Sporomusa sphaeroides DSM 2875</name>
    <dbReference type="NCBI Taxonomy" id="1337886"/>
    <lineage>
        <taxon>Bacteria</taxon>
        <taxon>Bacillati</taxon>
        <taxon>Bacillota</taxon>
        <taxon>Negativicutes</taxon>
        <taxon>Selenomonadales</taxon>
        <taxon>Sporomusaceae</taxon>
        <taxon>Sporomusa</taxon>
    </lineage>
</organism>
<dbReference type="PANTHER" id="PTHR30572:SF4">
    <property type="entry name" value="ABC TRANSPORTER PERMEASE YTRF"/>
    <property type="match status" value="1"/>
</dbReference>
<evidence type="ECO:0000256" key="1">
    <source>
        <dbReference type="ARBA" id="ARBA00004651"/>
    </source>
</evidence>
<evidence type="ECO:0000256" key="3">
    <source>
        <dbReference type="ARBA" id="ARBA00022692"/>
    </source>
</evidence>
<keyword evidence="3 7" id="KW-0812">Transmembrane</keyword>
<keyword evidence="10" id="KW-0547">Nucleotide-binding</keyword>
<keyword evidence="4 7" id="KW-1133">Transmembrane helix</keyword>
<dbReference type="Pfam" id="PF12704">
    <property type="entry name" value="MacB_PCD"/>
    <property type="match status" value="1"/>
</dbReference>
<feature type="transmembrane region" description="Helical" evidence="7">
    <location>
        <begin position="313"/>
        <end position="343"/>
    </location>
</feature>
<feature type="transmembrane region" description="Helical" evidence="7">
    <location>
        <begin position="676"/>
        <end position="705"/>
    </location>
</feature>
<comment type="subcellular location">
    <subcellularLocation>
        <location evidence="1">Cell membrane</location>
        <topology evidence="1">Multi-pass membrane protein</topology>
    </subcellularLocation>
</comment>
<feature type="transmembrane region" description="Helical" evidence="7">
    <location>
        <begin position="771"/>
        <end position="796"/>
    </location>
</feature>
<evidence type="ECO:0000256" key="6">
    <source>
        <dbReference type="ARBA" id="ARBA00038076"/>
    </source>
</evidence>
<dbReference type="GO" id="GO:0005524">
    <property type="term" value="F:ATP binding"/>
    <property type="evidence" value="ECO:0007669"/>
    <property type="project" value="UniProtKB-KW"/>
</dbReference>
<keyword evidence="5 7" id="KW-0472">Membrane</keyword>
<evidence type="ECO:0000259" key="8">
    <source>
        <dbReference type="Pfam" id="PF02687"/>
    </source>
</evidence>
<feature type="transmembrane region" description="Helical" evidence="7">
    <location>
        <begin position="26"/>
        <end position="49"/>
    </location>
</feature>
<gene>
    <name evidence="10" type="primary">macB_4</name>
    <name evidence="10" type="ORF">SSPH_02808</name>
</gene>
<feature type="domain" description="MacB-like periplasmic core" evidence="9">
    <location>
        <begin position="442"/>
        <end position="636"/>
    </location>
</feature>
<dbReference type="InterPro" id="IPR025857">
    <property type="entry name" value="MacB_PCD"/>
</dbReference>
<feature type="transmembrane region" description="Helical" evidence="7">
    <location>
        <begin position="363"/>
        <end position="384"/>
    </location>
</feature>
<keyword evidence="11" id="KW-1185">Reference proteome</keyword>
<evidence type="ECO:0000256" key="5">
    <source>
        <dbReference type="ARBA" id="ARBA00023136"/>
    </source>
</evidence>
<accession>A0ABP2C8X1</accession>
<comment type="caution">
    <text evidence="10">The sequence shown here is derived from an EMBL/GenBank/DDBJ whole genome shotgun (WGS) entry which is preliminary data.</text>
</comment>
<evidence type="ECO:0000256" key="2">
    <source>
        <dbReference type="ARBA" id="ARBA00022475"/>
    </source>
</evidence>
<dbReference type="Proteomes" id="UP000245702">
    <property type="component" value="Unassembled WGS sequence"/>
</dbReference>
<feature type="transmembrane region" description="Helical" evidence="7">
    <location>
        <begin position="441"/>
        <end position="461"/>
    </location>
</feature>
<keyword evidence="2" id="KW-1003">Cell membrane</keyword>
<evidence type="ECO:0000259" key="9">
    <source>
        <dbReference type="Pfam" id="PF12704"/>
    </source>
</evidence>
<proteinExistence type="inferred from homology"/>
<dbReference type="EMBL" id="FCOW01000015">
    <property type="protein sequence ID" value="CVK20141.1"/>
    <property type="molecule type" value="Genomic_DNA"/>
</dbReference>
<dbReference type="RefSeq" id="WP_075753409.1">
    <property type="nucleotide sequence ID" value="NZ_CP146991.1"/>
</dbReference>
<name>A0ABP2C8X1_9FIRM</name>
<evidence type="ECO:0000256" key="4">
    <source>
        <dbReference type="ARBA" id="ARBA00022989"/>
    </source>
</evidence>
<dbReference type="InterPro" id="IPR003838">
    <property type="entry name" value="ABC3_permease_C"/>
</dbReference>
<dbReference type="PANTHER" id="PTHR30572">
    <property type="entry name" value="MEMBRANE COMPONENT OF TRANSPORTER-RELATED"/>
    <property type="match status" value="1"/>
</dbReference>
<evidence type="ECO:0000313" key="10">
    <source>
        <dbReference type="EMBL" id="CVK20141.1"/>
    </source>
</evidence>
<feature type="transmembrane region" description="Helical" evidence="7">
    <location>
        <begin position="265"/>
        <end position="292"/>
    </location>
</feature>
<evidence type="ECO:0000313" key="11">
    <source>
        <dbReference type="Proteomes" id="UP000245702"/>
    </source>
</evidence>
<feature type="domain" description="ABC3 transporter permease C-terminal" evidence="8">
    <location>
        <begin position="271"/>
        <end position="387"/>
    </location>
</feature>
<dbReference type="EC" id="3.6.3.-" evidence="10"/>
<feature type="domain" description="ABC3 transporter permease C-terminal" evidence="8">
    <location>
        <begin position="683"/>
        <end position="802"/>
    </location>
</feature>